<protein>
    <submittedName>
        <fullName evidence="2">Uncharacterized protein</fullName>
    </submittedName>
</protein>
<feature type="compositionally biased region" description="Acidic residues" evidence="1">
    <location>
        <begin position="339"/>
        <end position="353"/>
    </location>
</feature>
<evidence type="ECO:0000313" key="3">
    <source>
        <dbReference type="Proteomes" id="UP000323221"/>
    </source>
</evidence>
<feature type="compositionally biased region" description="Low complexity" evidence="1">
    <location>
        <begin position="394"/>
        <end position="404"/>
    </location>
</feature>
<dbReference type="AlphaFoldDB" id="A0A5M8QMK3"/>
<evidence type="ECO:0000313" key="2">
    <source>
        <dbReference type="EMBL" id="KAA6436421.1"/>
    </source>
</evidence>
<gene>
    <name evidence="2" type="ORF">FQ330_03180</name>
</gene>
<proteinExistence type="predicted"/>
<comment type="caution">
    <text evidence="2">The sequence shown here is derived from an EMBL/GenBank/DDBJ whole genome shotgun (WGS) entry which is preliminary data.</text>
</comment>
<accession>A0A5M8QMK3</accession>
<feature type="compositionally biased region" description="Basic and acidic residues" evidence="1">
    <location>
        <begin position="1"/>
        <end position="37"/>
    </location>
</feature>
<keyword evidence="3" id="KW-1185">Reference proteome</keyword>
<dbReference type="RefSeq" id="WP_146355161.1">
    <property type="nucleotide sequence ID" value="NZ_VOIR01000011.1"/>
</dbReference>
<feature type="region of interest" description="Disordered" evidence="1">
    <location>
        <begin position="334"/>
        <end position="435"/>
    </location>
</feature>
<dbReference type="Proteomes" id="UP000323221">
    <property type="component" value="Unassembled WGS sequence"/>
</dbReference>
<reference evidence="2 3" key="1">
    <citation type="submission" date="2019-08" db="EMBL/GenBank/DDBJ databases">
        <title>Agrococcus lahaulensis sp. nov., isolated from a cold desert of the Indian Himalayas.</title>
        <authorList>
            <person name="Qu J.H."/>
        </authorList>
    </citation>
    <scope>NUCLEOTIDE SEQUENCE [LARGE SCALE GENOMIC DNA]</scope>
    <source>
        <strain evidence="2 3">NS18</strain>
    </source>
</reference>
<organism evidence="2 3">
    <name type="scientific">Agrococcus sediminis</name>
    <dbReference type="NCBI Taxonomy" id="2599924"/>
    <lineage>
        <taxon>Bacteria</taxon>
        <taxon>Bacillati</taxon>
        <taxon>Actinomycetota</taxon>
        <taxon>Actinomycetes</taxon>
        <taxon>Micrococcales</taxon>
        <taxon>Microbacteriaceae</taxon>
        <taxon>Agrococcus</taxon>
    </lineage>
</organism>
<evidence type="ECO:0000256" key="1">
    <source>
        <dbReference type="SAM" id="MobiDB-lite"/>
    </source>
</evidence>
<feature type="compositionally biased region" description="Basic and acidic residues" evidence="1">
    <location>
        <begin position="45"/>
        <end position="55"/>
    </location>
</feature>
<feature type="compositionally biased region" description="Pro residues" evidence="1">
    <location>
        <begin position="373"/>
        <end position="382"/>
    </location>
</feature>
<feature type="region of interest" description="Disordered" evidence="1">
    <location>
        <begin position="1"/>
        <end position="61"/>
    </location>
</feature>
<name>A0A5M8QMK3_9MICO</name>
<sequence>MKKHGEQSDEAKEHEAAYQEAVTKHGEQSAEAREHQVAHRAAVRKHGEQSAEAKKLLPALRTSETAYTKRRKELELRAVWSREEFLRERDTFLDDVVLVDDEGEPQRDEAGNTIPMTDLNQLHPQHQAAKVQKWEELSIFLAAYDRLAQPENEEEFGARREEAQLAAWVESFFRSVSRTDRPSDTPSRPMLPTRNEDVLAMVAYIEREQKPEKVTPPTTEKQALMRAKAEENRAKIAELIVAAVNEAQERLAAGLEFTAVAEEALLKREAAAAIQVEHDAAAAARAVEKPKAKKSVKQVKPVASTAPDAVEQTDEADTIDAAAQVLDLLHSSRKKAAEVVEEVEPADEEEAQVEEQTTRIAPPPLMPRSQPRPQLPPRPAPMAPAAEEEIASQPKVPLPTAAAPAKPPVPTAAAAVTTARQMPPPPRPAAQEEHEETLLEKFLKRMGLKS</sequence>
<feature type="compositionally biased region" description="Low complexity" evidence="1">
    <location>
        <begin position="411"/>
        <end position="421"/>
    </location>
</feature>
<dbReference type="EMBL" id="VOIR01000011">
    <property type="protein sequence ID" value="KAA6436421.1"/>
    <property type="molecule type" value="Genomic_DNA"/>
</dbReference>
<feature type="region of interest" description="Disordered" evidence="1">
    <location>
        <begin position="291"/>
        <end position="315"/>
    </location>
</feature>